<dbReference type="AlphaFoldDB" id="A0A6A5YAV9"/>
<dbReference type="SUPFAM" id="SSF52113">
    <property type="entry name" value="BRCT domain"/>
    <property type="match status" value="1"/>
</dbReference>
<feature type="compositionally biased region" description="Acidic residues" evidence="1">
    <location>
        <begin position="195"/>
        <end position="211"/>
    </location>
</feature>
<evidence type="ECO:0000313" key="3">
    <source>
        <dbReference type="EMBL" id="KAF2088848.1"/>
    </source>
</evidence>
<evidence type="ECO:0000313" key="4">
    <source>
        <dbReference type="Proteomes" id="UP000799776"/>
    </source>
</evidence>
<proteinExistence type="predicted"/>
<reference evidence="3" key="1">
    <citation type="journal article" date="2020" name="Stud. Mycol.">
        <title>101 Dothideomycetes genomes: a test case for predicting lifestyles and emergence of pathogens.</title>
        <authorList>
            <person name="Haridas S."/>
            <person name="Albert R."/>
            <person name="Binder M."/>
            <person name="Bloem J."/>
            <person name="Labutti K."/>
            <person name="Salamov A."/>
            <person name="Andreopoulos B."/>
            <person name="Baker S."/>
            <person name="Barry K."/>
            <person name="Bills G."/>
            <person name="Bluhm B."/>
            <person name="Cannon C."/>
            <person name="Castanera R."/>
            <person name="Culley D."/>
            <person name="Daum C."/>
            <person name="Ezra D."/>
            <person name="Gonzalez J."/>
            <person name="Henrissat B."/>
            <person name="Kuo A."/>
            <person name="Liang C."/>
            <person name="Lipzen A."/>
            <person name="Lutzoni F."/>
            <person name="Magnuson J."/>
            <person name="Mondo S."/>
            <person name="Nolan M."/>
            <person name="Ohm R."/>
            <person name="Pangilinan J."/>
            <person name="Park H.-J."/>
            <person name="Ramirez L."/>
            <person name="Alfaro M."/>
            <person name="Sun H."/>
            <person name="Tritt A."/>
            <person name="Yoshinaga Y."/>
            <person name="Zwiers L.-H."/>
            <person name="Turgeon B."/>
            <person name="Goodwin S."/>
            <person name="Spatafora J."/>
            <person name="Crous P."/>
            <person name="Grigoriev I."/>
        </authorList>
    </citation>
    <scope>NUCLEOTIDE SEQUENCE</scope>
    <source>
        <strain evidence="3">CBS 121410</strain>
    </source>
</reference>
<dbReference type="Pfam" id="PF00533">
    <property type="entry name" value="BRCT"/>
    <property type="match status" value="1"/>
</dbReference>
<accession>A0A6A5YAV9</accession>
<dbReference type="CDD" id="cd17748">
    <property type="entry name" value="BRCT_DNA_ligase_like"/>
    <property type="match status" value="1"/>
</dbReference>
<protein>
    <recommendedName>
        <fullName evidence="2">BRCT domain-containing protein</fullName>
    </recommendedName>
</protein>
<feature type="region of interest" description="Disordered" evidence="1">
    <location>
        <begin position="63"/>
        <end position="93"/>
    </location>
</feature>
<gene>
    <name evidence="3" type="ORF">K490DRAFT_64059</name>
</gene>
<name>A0A6A5YAV9_9PEZI</name>
<dbReference type="Gene3D" id="3.40.50.10190">
    <property type="entry name" value="BRCT domain"/>
    <property type="match status" value="1"/>
</dbReference>
<dbReference type="OrthoDB" id="446168at2759"/>
<feature type="domain" description="BRCT" evidence="2">
    <location>
        <begin position="109"/>
        <end position="186"/>
    </location>
</feature>
<dbReference type="InterPro" id="IPR036420">
    <property type="entry name" value="BRCT_dom_sf"/>
</dbReference>
<dbReference type="Proteomes" id="UP000799776">
    <property type="component" value="Unassembled WGS sequence"/>
</dbReference>
<evidence type="ECO:0000256" key="1">
    <source>
        <dbReference type="SAM" id="MobiDB-lite"/>
    </source>
</evidence>
<organism evidence="3 4">
    <name type="scientific">Saccharata proteae CBS 121410</name>
    <dbReference type="NCBI Taxonomy" id="1314787"/>
    <lineage>
        <taxon>Eukaryota</taxon>
        <taxon>Fungi</taxon>
        <taxon>Dikarya</taxon>
        <taxon>Ascomycota</taxon>
        <taxon>Pezizomycotina</taxon>
        <taxon>Dothideomycetes</taxon>
        <taxon>Dothideomycetes incertae sedis</taxon>
        <taxon>Botryosphaeriales</taxon>
        <taxon>Saccharataceae</taxon>
        <taxon>Saccharata</taxon>
    </lineage>
</organism>
<dbReference type="SMART" id="SM00292">
    <property type="entry name" value="BRCT"/>
    <property type="match status" value="1"/>
</dbReference>
<sequence length="222" mass="23213">MARKAAASSSSPSTVFILAESHPNDLVKIISVHPTHDAADAAAESIEAGVSFNILEHEIQATAPTKAAPASSKSKKAAPSSTTTTAADPTRSAAFHTPASTILSVPDSPPADTLASRAICFTGELTTMKRKEAQGLAEAAGAKVHGSITKTVNLVVLGKDAGPKKLEQIRKQGIEMIDEKTFLEWVGSGGPAAEGSDEDDEDEDEDEEEEEQPKKKRARGAK</sequence>
<evidence type="ECO:0000259" key="2">
    <source>
        <dbReference type="PROSITE" id="PS50172"/>
    </source>
</evidence>
<keyword evidence="4" id="KW-1185">Reference proteome</keyword>
<feature type="region of interest" description="Disordered" evidence="1">
    <location>
        <begin position="183"/>
        <end position="222"/>
    </location>
</feature>
<dbReference type="PROSITE" id="PS50172">
    <property type="entry name" value="BRCT"/>
    <property type="match status" value="1"/>
</dbReference>
<dbReference type="InterPro" id="IPR001357">
    <property type="entry name" value="BRCT_dom"/>
</dbReference>
<dbReference type="EMBL" id="ML978715">
    <property type="protein sequence ID" value="KAF2088848.1"/>
    <property type="molecule type" value="Genomic_DNA"/>
</dbReference>